<dbReference type="RefSeq" id="XP_031874302.1">
    <property type="nucleotide sequence ID" value="XM_032010248.1"/>
</dbReference>
<dbReference type="GeneID" id="43594474"/>
<dbReference type="STRING" id="2656787.A0A370U1I9"/>
<name>A0A370U1I9_9HELO</name>
<dbReference type="Proteomes" id="UP000254866">
    <property type="component" value="Unassembled WGS sequence"/>
</dbReference>
<evidence type="ECO:0000313" key="1">
    <source>
        <dbReference type="EMBL" id="RDL41646.1"/>
    </source>
</evidence>
<organism evidence="1 2">
    <name type="scientific">Venustampulla echinocandica</name>
    <dbReference type="NCBI Taxonomy" id="2656787"/>
    <lineage>
        <taxon>Eukaryota</taxon>
        <taxon>Fungi</taxon>
        <taxon>Dikarya</taxon>
        <taxon>Ascomycota</taxon>
        <taxon>Pezizomycotina</taxon>
        <taxon>Leotiomycetes</taxon>
        <taxon>Helotiales</taxon>
        <taxon>Pleuroascaceae</taxon>
        <taxon>Venustampulla</taxon>
    </lineage>
</organism>
<evidence type="ECO:0000313" key="2">
    <source>
        <dbReference type="Proteomes" id="UP000254866"/>
    </source>
</evidence>
<proteinExistence type="predicted"/>
<reference evidence="1 2" key="1">
    <citation type="journal article" date="2018" name="IMA Fungus">
        <title>IMA Genome-F 9: Draft genome sequence of Annulohypoxylon stygium, Aspergillus mulundensis, Berkeleyomyces basicola (syn. Thielaviopsis basicola), Ceratocystis smalleyi, two Cercospora beticola strains, Coleophoma cylindrospora, Fusarium fracticaudum, Phialophora cf. hyalina, and Morchella septimelata.</title>
        <authorList>
            <person name="Wingfield B.D."/>
            <person name="Bills G.F."/>
            <person name="Dong Y."/>
            <person name="Huang W."/>
            <person name="Nel W.J."/>
            <person name="Swalarsk-Parry B.S."/>
            <person name="Vaghefi N."/>
            <person name="Wilken P.M."/>
            <person name="An Z."/>
            <person name="de Beer Z.W."/>
            <person name="De Vos L."/>
            <person name="Chen L."/>
            <person name="Duong T.A."/>
            <person name="Gao Y."/>
            <person name="Hammerbacher A."/>
            <person name="Kikkert J.R."/>
            <person name="Li Y."/>
            <person name="Li H."/>
            <person name="Li K."/>
            <person name="Li Q."/>
            <person name="Liu X."/>
            <person name="Ma X."/>
            <person name="Naidoo K."/>
            <person name="Pethybridge S.J."/>
            <person name="Sun J."/>
            <person name="Steenkamp E.T."/>
            <person name="van der Nest M.A."/>
            <person name="van Wyk S."/>
            <person name="Wingfield M.J."/>
            <person name="Xiong C."/>
            <person name="Yue Q."/>
            <person name="Zhang X."/>
        </authorList>
    </citation>
    <scope>NUCLEOTIDE SEQUENCE [LARGE SCALE GENOMIC DNA]</scope>
    <source>
        <strain evidence="1 2">BP 5553</strain>
    </source>
</reference>
<accession>A0A370U1I9</accession>
<dbReference type="AlphaFoldDB" id="A0A370U1I9"/>
<sequence length="421" mass="47933">MAHRYQFDQFPVEVIRRIAASGPCSSAISLLLTSRKLYSACSDWTVFQSLIESNSNGGRQWNLGMSMFRPDKVVWARYAFADMRAAQFMTYATDSSPENASKWAPMLMTLHHPLLEFEHIKQLSMGLRSSQPQDILLLQFCITACSMSHRTFQPGFDSDEERTLLYASLLGHDLEGKDPLDLPRVLSNLQYFPSIPTNGWPRTHNPATPLSQLLLLAYKALPLIYYNLMIAITHNKVYVLKPPTHTPNPPPQPPAPPNHLPPTAIHIPFTSFMNIPLPFSLKCEEDFTTAHLPAMTHPSFISDGTWKGYTLTTWDEGPEVGRFDIPISNVKFHTRTSPNDSNILEIWCEKLHSEMMGRYRFRGTVERDTGKMELVKCYDPAYIDLPHQAVMTPFGIIGTWGERNAGNWLWLWKSGWCDSEE</sequence>
<dbReference type="EMBL" id="NPIC01000001">
    <property type="protein sequence ID" value="RDL41646.1"/>
    <property type="molecule type" value="Genomic_DNA"/>
</dbReference>
<protein>
    <recommendedName>
        <fullName evidence="3">F-box domain-containing protein</fullName>
    </recommendedName>
</protein>
<keyword evidence="2" id="KW-1185">Reference proteome</keyword>
<comment type="caution">
    <text evidence="1">The sequence shown here is derived from an EMBL/GenBank/DDBJ whole genome shotgun (WGS) entry which is preliminary data.</text>
</comment>
<dbReference type="OrthoDB" id="3559399at2759"/>
<evidence type="ECO:0008006" key="3">
    <source>
        <dbReference type="Google" id="ProtNLM"/>
    </source>
</evidence>
<gene>
    <name evidence="1" type="ORF">BP5553_01625</name>
</gene>